<feature type="compositionally biased region" description="Basic and acidic residues" evidence="6">
    <location>
        <begin position="356"/>
        <end position="395"/>
    </location>
</feature>
<name>A0A235F4D8_9BACL</name>
<evidence type="ECO:0000256" key="4">
    <source>
        <dbReference type="ARBA" id="ARBA00022989"/>
    </source>
</evidence>
<reference evidence="9 10" key="1">
    <citation type="submission" date="2017-07" db="EMBL/GenBank/DDBJ databases">
        <title>Fictibacillus sp. nov. GDSW-R2A3 Genome sequencing and assembly.</title>
        <authorList>
            <person name="Mayilraj S."/>
        </authorList>
    </citation>
    <scope>NUCLEOTIDE SEQUENCE [LARGE SCALE GENOMIC DNA]</scope>
    <source>
        <strain evidence="9 10">GDSW-R2A3</strain>
    </source>
</reference>
<dbReference type="InterPro" id="IPR055431">
    <property type="entry name" value="RsgI_M"/>
</dbReference>
<evidence type="ECO:0000259" key="8">
    <source>
        <dbReference type="PROSITE" id="PS51849"/>
    </source>
</evidence>
<feature type="compositionally biased region" description="Polar residues" evidence="6">
    <location>
        <begin position="314"/>
        <end position="324"/>
    </location>
</feature>
<keyword evidence="3 7" id="KW-0812">Transmembrane</keyword>
<accession>A0A235F4D8</accession>
<dbReference type="OrthoDB" id="9800626at2"/>
<keyword evidence="5 7" id="KW-0472">Membrane</keyword>
<feature type="transmembrane region" description="Helical" evidence="7">
    <location>
        <begin position="104"/>
        <end position="126"/>
    </location>
</feature>
<feature type="region of interest" description="Disordered" evidence="6">
    <location>
        <begin position="412"/>
        <end position="441"/>
    </location>
</feature>
<proteinExistence type="predicted"/>
<dbReference type="AlphaFoldDB" id="A0A235F4D8"/>
<feature type="region of interest" description="Disordered" evidence="6">
    <location>
        <begin position="311"/>
        <end position="395"/>
    </location>
</feature>
<organism evidence="9 10">
    <name type="scientific">Fictibacillus aquaticus</name>
    <dbReference type="NCBI Taxonomy" id="2021314"/>
    <lineage>
        <taxon>Bacteria</taxon>
        <taxon>Bacillati</taxon>
        <taxon>Bacillota</taxon>
        <taxon>Bacilli</taxon>
        <taxon>Bacillales</taxon>
        <taxon>Fictibacillaceae</taxon>
        <taxon>Fictibacillus</taxon>
    </lineage>
</organism>
<protein>
    <recommendedName>
        <fullName evidence="8">RsgI N-terminal anti-sigma domain-containing protein</fullName>
    </recommendedName>
</protein>
<evidence type="ECO:0000256" key="1">
    <source>
        <dbReference type="ARBA" id="ARBA00004162"/>
    </source>
</evidence>
<evidence type="ECO:0000256" key="7">
    <source>
        <dbReference type="SAM" id="Phobius"/>
    </source>
</evidence>
<feature type="domain" description="RsgI N-terminal anti-sigma" evidence="8">
    <location>
        <begin position="52"/>
        <end position="100"/>
    </location>
</feature>
<evidence type="ECO:0000256" key="3">
    <source>
        <dbReference type="ARBA" id="ARBA00022692"/>
    </source>
</evidence>
<evidence type="ECO:0000256" key="5">
    <source>
        <dbReference type="ARBA" id="ARBA00023136"/>
    </source>
</evidence>
<dbReference type="EMBL" id="NOII01000046">
    <property type="protein sequence ID" value="OYD56139.1"/>
    <property type="molecule type" value="Genomic_DNA"/>
</dbReference>
<keyword evidence="4 7" id="KW-1133">Transmembrane helix</keyword>
<keyword evidence="2" id="KW-1003">Cell membrane</keyword>
<evidence type="ECO:0000256" key="2">
    <source>
        <dbReference type="ARBA" id="ARBA00022475"/>
    </source>
</evidence>
<dbReference type="Pfam" id="PF23750">
    <property type="entry name" value="RsgI_M"/>
    <property type="match status" value="1"/>
</dbReference>
<dbReference type="Proteomes" id="UP000215059">
    <property type="component" value="Unassembled WGS sequence"/>
</dbReference>
<keyword evidence="10" id="KW-1185">Reference proteome</keyword>
<sequence>MYNARLEQRQFSNKAFCCQTQAIHYRAHHYSKRWVPTFNGIFSEAGGHFLVSKAIIVELNKKHAIVLAEGGSFIKVPRKSSYKTIGQEIDASGMIQQKLRGFSFLNWKTSLAAAAAALMLFFQFFYPFTGQEVYASVSMEMEPSIEIEINKDLNVVDIQTYNEQGEDVLKSIDNWRGQPITAVTKKIFKLSSAKGFIKPHQEVLIATTITEDISTKEETAIKKHVSTLMQKEAKKQNLEMTSVVLSKKEKMKAAEYGISPGQYAILAAAKQKGHHMTANEVKNKSIRKISEEVGPVKNLFEDSELPVSKRIENKQSGAIGTNEGSKGKLSSADSNLPAKEEIKKPSALRKNNLQKKTKEETGTQIIKKQETETAAEKKDKENAKVKESIKTTASKKEVRTEKEIRNFEQEVAFSPNEKAENNEPKKQNDKKEADTEKKSVRSLPIAETAAAIEEIKAPPSSVLMIEITVNTETEELILSVEAATNVETGEVKLFVEEDAA</sequence>
<comment type="subcellular location">
    <subcellularLocation>
        <location evidence="1">Cell membrane</location>
        <topology evidence="1">Single-pass membrane protein</topology>
    </subcellularLocation>
</comment>
<gene>
    <name evidence="9" type="ORF">CGZ90_19100</name>
</gene>
<evidence type="ECO:0000313" key="10">
    <source>
        <dbReference type="Proteomes" id="UP000215059"/>
    </source>
</evidence>
<dbReference type="Pfam" id="PF12791">
    <property type="entry name" value="RsgI_N"/>
    <property type="match status" value="1"/>
</dbReference>
<feature type="compositionally biased region" description="Basic and acidic residues" evidence="6">
    <location>
        <begin position="417"/>
        <end position="439"/>
    </location>
</feature>
<dbReference type="InterPro" id="IPR024449">
    <property type="entry name" value="Anti-sigma_RsgI_N"/>
</dbReference>
<evidence type="ECO:0000313" key="9">
    <source>
        <dbReference type="EMBL" id="OYD56139.1"/>
    </source>
</evidence>
<comment type="caution">
    <text evidence="9">The sequence shown here is derived from an EMBL/GenBank/DDBJ whole genome shotgun (WGS) entry which is preliminary data.</text>
</comment>
<dbReference type="PROSITE" id="PS51849">
    <property type="entry name" value="RSGI_N"/>
    <property type="match status" value="1"/>
</dbReference>
<dbReference type="GO" id="GO:0005886">
    <property type="term" value="C:plasma membrane"/>
    <property type="evidence" value="ECO:0007669"/>
    <property type="project" value="UniProtKB-SubCell"/>
</dbReference>
<evidence type="ECO:0000256" key="6">
    <source>
        <dbReference type="SAM" id="MobiDB-lite"/>
    </source>
</evidence>